<protein>
    <recommendedName>
        <fullName evidence="9">Protein-export membrane protein SecD</fullName>
    </recommendedName>
</protein>
<feature type="domain" description="Protein export membrane protein SecD/SecF C-terminal" evidence="10">
    <location>
        <begin position="337"/>
        <end position="495"/>
    </location>
</feature>
<dbReference type="AlphaFoldDB" id="A0A5N5U7L9"/>
<keyword evidence="3 9" id="KW-1003">Cell membrane</keyword>
<keyword evidence="12" id="KW-1185">Reference proteome</keyword>
<dbReference type="Proteomes" id="UP000326865">
    <property type="component" value="Unassembled WGS sequence"/>
</dbReference>
<feature type="transmembrane region" description="Helical" evidence="9">
    <location>
        <begin position="452"/>
        <end position="472"/>
    </location>
</feature>
<sequence>MIRKNWRLILLVVLVLGGSLALFGPLGAGGGEGPTNLQYGLELSGGASVRAPLVGMTADPVDLEGTSGQDLERNIAEELGLSPPTIEVRYPDSDEATTEGTVEVYNESVTQAEFAAALQAVGLDADESVIEAGLTRATYDTAERVLDSKINAGGLTGGDASVTTGANQTYLTVEVPNANRSQVLELVGDPGRVQIVGLHPAEGGYERVPLFDQETLNVNGVSQNQRTGQWGVDVSVATREAAQRFSTIMQEEGYTDNQGQCNYEIGSGPDGDNAYCLLTVRNGEVVDAVSMGDLATTIESGDFVEDPRYFISSNSQEDARELEINLRAGALPSALDVESGTTYFLQPSLAQDFKFLSLVTGVIAVLAVSLTVFIRYREPGVALPMILTAGAEVYLLLGFASLIGLALDLSHIAGFIAVIGTGVDDLIIIADEILQGERVSTGRVFESRFRKAFWVIGAAAATTIIAMSPLAVLSLGDLQGFAIVTIVGVLLGVLVTRPAYGNILRNVVLD</sequence>
<comment type="caution">
    <text evidence="11">The sequence shown here is derived from an EMBL/GenBank/DDBJ whole genome shotgun (WGS) entry which is preliminary data.</text>
</comment>
<feature type="transmembrane region" description="Helical" evidence="9">
    <location>
        <begin position="412"/>
        <end position="431"/>
    </location>
</feature>
<dbReference type="GO" id="GO:0006605">
    <property type="term" value="P:protein targeting"/>
    <property type="evidence" value="ECO:0007669"/>
    <property type="project" value="UniProtKB-UniRule"/>
</dbReference>
<gene>
    <name evidence="9" type="primary">secD</name>
    <name evidence="11" type="ORF">DM867_05800</name>
</gene>
<dbReference type="HAMAP" id="MF_01463_A">
    <property type="entry name" value="SecD_A"/>
    <property type="match status" value="1"/>
</dbReference>
<proteinExistence type="inferred from homology"/>
<comment type="subcellular location">
    <subcellularLocation>
        <location evidence="1 9">Cell membrane</location>
        <topology evidence="1 9">Multi-pass membrane protein</topology>
    </subcellularLocation>
</comment>
<keyword evidence="6 9" id="KW-1133">Transmembrane helix</keyword>
<evidence type="ECO:0000259" key="10">
    <source>
        <dbReference type="Pfam" id="PF02355"/>
    </source>
</evidence>
<evidence type="ECO:0000313" key="12">
    <source>
        <dbReference type="Proteomes" id="UP000326865"/>
    </source>
</evidence>
<dbReference type="SUPFAM" id="SSF82866">
    <property type="entry name" value="Multidrug efflux transporter AcrB transmembrane domain"/>
    <property type="match status" value="1"/>
</dbReference>
<dbReference type="GO" id="GO:0005886">
    <property type="term" value="C:plasma membrane"/>
    <property type="evidence" value="ECO:0007669"/>
    <property type="project" value="UniProtKB-SubCell"/>
</dbReference>
<dbReference type="RefSeq" id="WP_152133885.1">
    <property type="nucleotide sequence ID" value="NZ_QKKZ01000002.1"/>
</dbReference>
<evidence type="ECO:0000256" key="2">
    <source>
        <dbReference type="ARBA" id="ARBA00022448"/>
    </source>
</evidence>
<dbReference type="Pfam" id="PF02355">
    <property type="entry name" value="SecD_SecF_C"/>
    <property type="match status" value="1"/>
</dbReference>
<accession>A0A5N5U7L9</accession>
<evidence type="ECO:0000256" key="8">
    <source>
        <dbReference type="ARBA" id="ARBA00023136"/>
    </source>
</evidence>
<dbReference type="InterPro" id="IPR048634">
    <property type="entry name" value="SecD_SecF_C"/>
</dbReference>
<evidence type="ECO:0000256" key="3">
    <source>
        <dbReference type="ARBA" id="ARBA00022475"/>
    </source>
</evidence>
<organism evidence="11 12">
    <name type="scientific">Halosegnis rubeus</name>
    <dbReference type="NCBI Taxonomy" id="2212850"/>
    <lineage>
        <taxon>Archaea</taxon>
        <taxon>Methanobacteriati</taxon>
        <taxon>Methanobacteriota</taxon>
        <taxon>Stenosarchaea group</taxon>
        <taxon>Halobacteria</taxon>
        <taxon>Halobacteriales</taxon>
        <taxon>Natronomonadaceae</taxon>
        <taxon>Halosegnis</taxon>
    </lineage>
</organism>
<comment type="similarity">
    <text evidence="9">Belongs to the SecD/SecF family. SecD subfamily.</text>
</comment>
<keyword evidence="2 9" id="KW-0813">Transport</keyword>
<feature type="transmembrane region" description="Helical" evidence="9">
    <location>
        <begin position="478"/>
        <end position="496"/>
    </location>
</feature>
<feature type="transmembrane region" description="Helical" evidence="9">
    <location>
        <begin position="381"/>
        <end position="406"/>
    </location>
</feature>
<comment type="function">
    <text evidence="9">Involved in protein export.</text>
</comment>
<evidence type="ECO:0000256" key="7">
    <source>
        <dbReference type="ARBA" id="ARBA00023010"/>
    </source>
</evidence>
<name>A0A5N5U7L9_9EURY</name>
<keyword evidence="8 9" id="KW-0472">Membrane</keyword>
<dbReference type="EMBL" id="QKKZ01000002">
    <property type="protein sequence ID" value="KAB7514630.1"/>
    <property type="molecule type" value="Genomic_DNA"/>
</dbReference>
<evidence type="ECO:0000256" key="4">
    <source>
        <dbReference type="ARBA" id="ARBA00022692"/>
    </source>
</evidence>
<dbReference type="InterPro" id="IPR024912">
    <property type="entry name" value="SecD_arc"/>
</dbReference>
<evidence type="ECO:0000256" key="6">
    <source>
        <dbReference type="ARBA" id="ARBA00022989"/>
    </source>
</evidence>
<keyword evidence="5 9" id="KW-0653">Protein transport</keyword>
<dbReference type="Gene3D" id="1.20.1640.10">
    <property type="entry name" value="Multidrug efflux transporter AcrB transmembrane domain"/>
    <property type="match status" value="1"/>
</dbReference>
<dbReference type="GO" id="GO:0065002">
    <property type="term" value="P:intracellular protein transmembrane transport"/>
    <property type="evidence" value="ECO:0007669"/>
    <property type="project" value="UniProtKB-UniRule"/>
</dbReference>
<evidence type="ECO:0000256" key="1">
    <source>
        <dbReference type="ARBA" id="ARBA00004651"/>
    </source>
</evidence>
<dbReference type="PANTHER" id="PTHR30081:SF1">
    <property type="entry name" value="PROTEIN TRANSLOCASE SUBUNIT SECD"/>
    <property type="match status" value="1"/>
</dbReference>
<evidence type="ECO:0000256" key="5">
    <source>
        <dbReference type="ARBA" id="ARBA00022927"/>
    </source>
</evidence>
<evidence type="ECO:0000313" key="11">
    <source>
        <dbReference type="EMBL" id="KAB7514630.1"/>
    </source>
</evidence>
<reference evidence="11 12" key="1">
    <citation type="submission" date="2019-10" db="EMBL/GenBank/DDBJ databases">
        <title>Unraveling microbial dark matter from salterns through culturing: the case of the genus Halosegnis.</title>
        <authorList>
            <person name="Duran-Viseras A."/>
            <person name="Andrei A.-S."/>
            <person name="Vera-Gargallo B."/>
            <person name="Ghai R."/>
            <person name="Sanchez-Porro C."/>
            <person name="Ventosa A."/>
        </authorList>
    </citation>
    <scope>NUCLEOTIDE SEQUENCE [LARGE SCALE GENOMIC DNA]</scope>
    <source>
        <strain evidence="11 12">F18-79</strain>
    </source>
</reference>
<keyword evidence="4 9" id="KW-0812">Transmembrane</keyword>
<feature type="transmembrane region" description="Helical" evidence="9">
    <location>
        <begin position="355"/>
        <end position="374"/>
    </location>
</feature>
<comment type="subunit">
    <text evidence="9">Part of the protein translocation apparatus. Forms a complex with SecF.</text>
</comment>
<evidence type="ECO:0000256" key="9">
    <source>
        <dbReference type="HAMAP-Rule" id="MF_01463"/>
    </source>
</evidence>
<dbReference type="InterPro" id="IPR022813">
    <property type="entry name" value="SecD/SecF_arch_bac"/>
</dbReference>
<dbReference type="PANTHER" id="PTHR30081">
    <property type="entry name" value="PROTEIN-EXPORT MEMBRANE PROTEIN SEC"/>
    <property type="match status" value="1"/>
</dbReference>
<comment type="caution">
    <text evidence="9">Lacks conserved residue(s) required for the propagation of feature annotation.</text>
</comment>
<keyword evidence="7 9" id="KW-0811">Translocation</keyword>